<dbReference type="GO" id="GO:0006397">
    <property type="term" value="P:mRNA processing"/>
    <property type="evidence" value="ECO:0007669"/>
    <property type="project" value="UniProtKB-KW"/>
</dbReference>
<evidence type="ECO:0000256" key="5">
    <source>
        <dbReference type="ARBA" id="ARBA00023242"/>
    </source>
</evidence>
<comment type="similarity">
    <text evidence="2">Belongs to the fl(2)d family.</text>
</comment>
<feature type="region of interest" description="Disordered" evidence="7">
    <location>
        <begin position="642"/>
        <end position="739"/>
    </location>
</feature>
<feature type="region of interest" description="Disordered" evidence="7">
    <location>
        <begin position="363"/>
        <end position="421"/>
    </location>
</feature>
<dbReference type="InterPro" id="IPR033757">
    <property type="entry name" value="WTAP"/>
</dbReference>
<dbReference type="GO" id="GO:0000381">
    <property type="term" value="P:regulation of alternative mRNA splicing, via spliceosome"/>
    <property type="evidence" value="ECO:0007669"/>
    <property type="project" value="InterPro"/>
</dbReference>
<dbReference type="Pfam" id="PF02301">
    <property type="entry name" value="HORMA"/>
    <property type="match status" value="1"/>
</dbReference>
<evidence type="ECO:0000256" key="1">
    <source>
        <dbReference type="ARBA" id="ARBA00004123"/>
    </source>
</evidence>
<evidence type="ECO:0000259" key="8">
    <source>
        <dbReference type="PROSITE" id="PS50815"/>
    </source>
</evidence>
<dbReference type="InterPro" id="IPR003511">
    <property type="entry name" value="HORMA_dom"/>
</dbReference>
<gene>
    <name evidence="9" type="ORF">TCAL_05847</name>
</gene>
<evidence type="ECO:0000256" key="3">
    <source>
        <dbReference type="ARBA" id="ARBA00022664"/>
    </source>
</evidence>
<dbReference type="PROSITE" id="PS50815">
    <property type="entry name" value="HORMA"/>
    <property type="match status" value="1"/>
</dbReference>
<evidence type="ECO:0000256" key="4">
    <source>
        <dbReference type="ARBA" id="ARBA00023187"/>
    </source>
</evidence>
<dbReference type="GO" id="GO:0016556">
    <property type="term" value="P:mRNA modification"/>
    <property type="evidence" value="ECO:0007669"/>
    <property type="project" value="InterPro"/>
</dbReference>
<proteinExistence type="inferred from homology"/>
<evidence type="ECO:0000256" key="7">
    <source>
        <dbReference type="SAM" id="MobiDB-lite"/>
    </source>
</evidence>
<sequence>MSTTVSAHPSLSTRPKVFESKLKTTNWGQTFPVDLQTRETSLKLVKKLVAVGVSTVLYLRSNIPESAFNKCEVDGLNLRILNAASDSRPAQQITSRVRNAVEAIEKGYLARLTLAIYKESQRAEDAHETYNFDFEYMGSDKAPRMAFLSKADLFQEENAIFSDTRHMFRRIILLTQHLPPLPLGMYITILLTYNDEAPEDYNPPGYTTGNLEFKVEKETEPSVMGTVTSRHHKLQTKVHSRDLMDYESPSSDQKVEARAKKRPRDANISSQGSVPPSPSSKVALLVATQLTSGLEPGAKSILSNTQPSQDLSHRIETNRDAINVVSASWEPELLGSDVPQTPVRPNKRPRGATVMATRMADVASGVTEHVPKTDVAASNHDRDGSEDTTASTAPAQDETQPISQKGSLASASSVTEADLDNLSPEQLKEAWREQNKYIQQLEQARQNDEHALRDLELKLESSGGTAESHTNRENVLIMRLSAKEREIQILSAQINELKSSQAPTLDAMKATLVDPATNLIMRRLRQELVETKKKMQETQEELTAWKFTPDSVTGKRLMSKCRQLLQENEDIGKMISSGRLSKLESELAMQKTLCQAMKKNEQEMEEFVAELDTDMEGMQSTICFLQQQLKETQEKLNATTNAADMKADLKPEPTVEPEAEPEPETEAGDEDIEMKEEEEPKRQTRGRSTPTKRGAKAGRGAKHDSPQPRSSPGRPKRRRNVPPSKSEDEPQDDEGSTDA</sequence>
<name>A0A553P8G3_TIGCA</name>
<feature type="compositionally biased region" description="Polar residues" evidence="7">
    <location>
        <begin position="387"/>
        <end position="415"/>
    </location>
</feature>
<dbReference type="Pfam" id="PF17098">
    <property type="entry name" value="Wtap"/>
    <property type="match status" value="1"/>
</dbReference>
<evidence type="ECO:0000313" key="10">
    <source>
        <dbReference type="Proteomes" id="UP000318571"/>
    </source>
</evidence>
<dbReference type="GO" id="GO:0005634">
    <property type="term" value="C:nucleus"/>
    <property type="evidence" value="ECO:0007669"/>
    <property type="project" value="UniProtKB-SubCell"/>
</dbReference>
<organism evidence="9 10">
    <name type="scientific">Tigriopus californicus</name>
    <name type="common">Marine copepod</name>
    <dbReference type="NCBI Taxonomy" id="6832"/>
    <lineage>
        <taxon>Eukaryota</taxon>
        <taxon>Metazoa</taxon>
        <taxon>Ecdysozoa</taxon>
        <taxon>Arthropoda</taxon>
        <taxon>Crustacea</taxon>
        <taxon>Multicrustacea</taxon>
        <taxon>Hexanauplia</taxon>
        <taxon>Copepoda</taxon>
        <taxon>Harpacticoida</taxon>
        <taxon>Harpacticidae</taxon>
        <taxon>Tigriopus</taxon>
    </lineage>
</organism>
<dbReference type="STRING" id="6832.A0A553P8G3"/>
<feature type="compositionally biased region" description="Acidic residues" evidence="7">
    <location>
        <begin position="655"/>
        <end position="677"/>
    </location>
</feature>
<dbReference type="Gene3D" id="3.30.900.10">
    <property type="entry name" value="HORMA domain"/>
    <property type="match status" value="1"/>
</dbReference>
<feature type="compositionally biased region" description="Basic residues" evidence="7">
    <location>
        <begin position="229"/>
        <end position="238"/>
    </location>
</feature>
<dbReference type="AlphaFoldDB" id="A0A553P8G3"/>
<comment type="subcellular location">
    <subcellularLocation>
        <location evidence="1">Nucleus</location>
    </subcellularLocation>
</comment>
<keyword evidence="6" id="KW-0175">Coiled coil</keyword>
<evidence type="ECO:0000256" key="2">
    <source>
        <dbReference type="ARBA" id="ARBA00010313"/>
    </source>
</evidence>
<feature type="compositionally biased region" description="Acidic residues" evidence="7">
    <location>
        <begin position="729"/>
        <end position="739"/>
    </location>
</feature>
<dbReference type="Proteomes" id="UP000318571">
    <property type="component" value="Chromosome 3"/>
</dbReference>
<dbReference type="SUPFAM" id="SSF56019">
    <property type="entry name" value="The spindle assembly checkpoint protein mad2"/>
    <property type="match status" value="1"/>
</dbReference>
<evidence type="ECO:0000313" key="9">
    <source>
        <dbReference type="EMBL" id="TRY73973.1"/>
    </source>
</evidence>
<reference evidence="9 10" key="1">
    <citation type="journal article" date="2018" name="Nat. Ecol. Evol.">
        <title>Genomic signatures of mitonuclear coevolution across populations of Tigriopus californicus.</title>
        <authorList>
            <person name="Barreto F.S."/>
            <person name="Watson E.T."/>
            <person name="Lima T.G."/>
            <person name="Willett C.S."/>
            <person name="Edmands S."/>
            <person name="Li W."/>
            <person name="Burton R.S."/>
        </authorList>
    </citation>
    <scope>NUCLEOTIDE SEQUENCE [LARGE SCALE GENOMIC DNA]</scope>
    <source>
        <strain evidence="9 10">San Diego</strain>
    </source>
</reference>
<feature type="region of interest" description="Disordered" evidence="7">
    <location>
        <begin position="219"/>
        <end position="280"/>
    </location>
</feature>
<dbReference type="PANTHER" id="PTHR15217">
    <property type="entry name" value="WILMS' TUMOR 1-ASSOCIATING PROTEIN"/>
    <property type="match status" value="1"/>
</dbReference>
<dbReference type="GO" id="GO:0008380">
    <property type="term" value="P:RNA splicing"/>
    <property type="evidence" value="ECO:0007669"/>
    <property type="project" value="UniProtKB-KW"/>
</dbReference>
<accession>A0A553P8G3</accession>
<keyword evidence="5" id="KW-0539">Nucleus</keyword>
<dbReference type="InterPro" id="IPR036570">
    <property type="entry name" value="HORMA_dom_sf"/>
</dbReference>
<dbReference type="EMBL" id="VCGU01000007">
    <property type="protein sequence ID" value="TRY73973.1"/>
    <property type="molecule type" value="Genomic_DNA"/>
</dbReference>
<feature type="coiled-coil region" evidence="6">
    <location>
        <begin position="438"/>
        <end position="541"/>
    </location>
</feature>
<keyword evidence="10" id="KW-1185">Reference proteome</keyword>
<protein>
    <recommendedName>
        <fullName evidence="8">HORMA domain-containing protein</fullName>
    </recommendedName>
</protein>
<keyword evidence="3" id="KW-0507">mRNA processing</keyword>
<evidence type="ECO:0000256" key="6">
    <source>
        <dbReference type="SAM" id="Coils"/>
    </source>
</evidence>
<comment type="caution">
    <text evidence="9">The sequence shown here is derived from an EMBL/GenBank/DDBJ whole genome shotgun (WGS) entry which is preliminary data.</text>
</comment>
<feature type="domain" description="HORMA" evidence="8">
    <location>
        <begin position="39"/>
        <end position="238"/>
    </location>
</feature>
<dbReference type="PANTHER" id="PTHR15217:SF0">
    <property type="entry name" value="PRE-MRNA-SPLICING REGULATOR WTAP"/>
    <property type="match status" value="1"/>
</dbReference>
<keyword evidence="4" id="KW-0508">mRNA splicing</keyword>